<dbReference type="Proteomes" id="UP000177395">
    <property type="component" value="Unassembled WGS sequence"/>
</dbReference>
<reference evidence="2 3" key="1">
    <citation type="journal article" date="2016" name="Nat. Commun.">
        <title>Thousands of microbial genomes shed light on interconnected biogeochemical processes in an aquifer system.</title>
        <authorList>
            <person name="Anantharaman K."/>
            <person name="Brown C.T."/>
            <person name="Hug L.A."/>
            <person name="Sharon I."/>
            <person name="Castelle C.J."/>
            <person name="Probst A.J."/>
            <person name="Thomas B.C."/>
            <person name="Singh A."/>
            <person name="Wilkins M.J."/>
            <person name="Karaoz U."/>
            <person name="Brodie E.L."/>
            <person name="Williams K.H."/>
            <person name="Hubbard S.S."/>
            <person name="Banfield J.F."/>
        </authorList>
    </citation>
    <scope>NUCLEOTIDE SEQUENCE [LARGE SCALE GENOMIC DNA]</scope>
</reference>
<dbReference type="SMART" id="SM01152">
    <property type="entry name" value="DUF167"/>
    <property type="match status" value="1"/>
</dbReference>
<dbReference type="NCBIfam" id="TIGR00251">
    <property type="entry name" value="DUF167 family protein"/>
    <property type="match status" value="1"/>
</dbReference>
<sequence>MYIKVKVTPGSKRERVTKESDTLFRMEVKEPAERNLANERVKELLREALGLTVGRVRLVAGHRSQSKVFDVLKD</sequence>
<dbReference type="InterPro" id="IPR036591">
    <property type="entry name" value="YggU-like_sf"/>
</dbReference>
<comment type="similarity">
    <text evidence="1">Belongs to the UPF0235 family.</text>
</comment>
<dbReference type="Gene3D" id="3.30.1200.10">
    <property type="entry name" value="YggU-like"/>
    <property type="match status" value="1"/>
</dbReference>
<dbReference type="SUPFAM" id="SSF69786">
    <property type="entry name" value="YggU-like"/>
    <property type="match status" value="1"/>
</dbReference>
<proteinExistence type="inferred from homology"/>
<comment type="caution">
    <text evidence="2">The sequence shown here is derived from an EMBL/GenBank/DDBJ whole genome shotgun (WGS) entry which is preliminary data.</text>
</comment>
<dbReference type="STRING" id="1798531.A2392_01095"/>
<accession>A0A1F6FJK1</accession>
<evidence type="ECO:0000313" key="3">
    <source>
        <dbReference type="Proteomes" id="UP000177395"/>
    </source>
</evidence>
<evidence type="ECO:0000313" key="2">
    <source>
        <dbReference type="EMBL" id="OGG86047.1"/>
    </source>
</evidence>
<dbReference type="AlphaFoldDB" id="A0A1F6FJK1"/>
<dbReference type="Pfam" id="PF02594">
    <property type="entry name" value="DUF167"/>
    <property type="match status" value="1"/>
</dbReference>
<protein>
    <submittedName>
        <fullName evidence="2">Uncharacterized protein</fullName>
    </submittedName>
</protein>
<organism evidence="2 3">
    <name type="scientific">Candidatus Kaiserbacteria bacterium RIFOXYB1_FULL_46_14</name>
    <dbReference type="NCBI Taxonomy" id="1798531"/>
    <lineage>
        <taxon>Bacteria</taxon>
        <taxon>Candidatus Kaiseribacteriota</taxon>
    </lineage>
</organism>
<name>A0A1F6FJK1_9BACT</name>
<gene>
    <name evidence="2" type="ORF">A2392_01095</name>
</gene>
<evidence type="ECO:0000256" key="1">
    <source>
        <dbReference type="ARBA" id="ARBA00010364"/>
    </source>
</evidence>
<dbReference type="InterPro" id="IPR003746">
    <property type="entry name" value="DUF167"/>
</dbReference>
<dbReference type="EMBL" id="MFMS01000002">
    <property type="protein sequence ID" value="OGG86047.1"/>
    <property type="molecule type" value="Genomic_DNA"/>
</dbReference>